<proteinExistence type="predicted"/>
<reference evidence="1 2" key="1">
    <citation type="journal article" date="2010" name="Nature">
        <title>The sequence and de novo assembly of the giant panda genome.</title>
        <authorList>
            <person name="Li R."/>
            <person name="Fan W."/>
            <person name="Tian G."/>
            <person name="Zhu H."/>
            <person name="He L."/>
            <person name="Cai J."/>
            <person name="Huang Q."/>
            <person name="Cai Q."/>
            <person name="Li B."/>
            <person name="Bai Y."/>
            <person name="Zhang Z."/>
            <person name="Zhang Y."/>
            <person name="Wang W."/>
            <person name="Li J."/>
            <person name="Wei F."/>
            <person name="Li H."/>
            <person name="Jian M."/>
            <person name="Li J."/>
            <person name="Zhang Z."/>
            <person name="Nielsen R."/>
            <person name="Li D."/>
            <person name="Gu W."/>
            <person name="Yang Z."/>
            <person name="Xuan Z."/>
            <person name="Ryder O.A."/>
            <person name="Leung F.C."/>
            <person name="Zhou Y."/>
            <person name="Cao J."/>
            <person name="Sun X."/>
            <person name="Fu Y."/>
            <person name="Fang X."/>
            <person name="Guo X."/>
            <person name="Wang B."/>
            <person name="Hou R."/>
            <person name="Shen F."/>
            <person name="Mu B."/>
            <person name="Ni P."/>
            <person name="Lin R."/>
            <person name="Qian W."/>
            <person name="Wang G."/>
            <person name="Yu C."/>
            <person name="Nie W."/>
            <person name="Wang J."/>
            <person name="Wu Z."/>
            <person name="Liang H."/>
            <person name="Min J."/>
            <person name="Wu Q."/>
            <person name="Cheng S."/>
            <person name="Ruan J."/>
            <person name="Wang M."/>
            <person name="Shi Z."/>
            <person name="Wen M."/>
            <person name="Liu B."/>
            <person name="Ren X."/>
            <person name="Zheng H."/>
            <person name="Dong D."/>
            <person name="Cook K."/>
            <person name="Shan G."/>
            <person name="Zhang H."/>
            <person name="Kosiol C."/>
            <person name="Xie X."/>
            <person name="Lu Z."/>
            <person name="Zheng H."/>
            <person name="Li Y."/>
            <person name="Steiner C.C."/>
            <person name="Lam T.T."/>
            <person name="Lin S."/>
            <person name="Zhang Q."/>
            <person name="Li G."/>
            <person name="Tian J."/>
            <person name="Gong T."/>
            <person name="Liu H."/>
            <person name="Zhang D."/>
            <person name="Fang L."/>
            <person name="Ye C."/>
            <person name="Zhang J."/>
            <person name="Hu W."/>
            <person name="Xu A."/>
            <person name="Ren Y."/>
            <person name="Zhang G."/>
            <person name="Bruford M.W."/>
            <person name="Li Q."/>
            <person name="Ma L."/>
            <person name="Guo Y."/>
            <person name="An N."/>
            <person name="Hu Y."/>
            <person name="Zheng Y."/>
            <person name="Shi Y."/>
            <person name="Li Z."/>
            <person name="Liu Q."/>
            <person name="Chen Y."/>
            <person name="Zhao J."/>
            <person name="Qu N."/>
            <person name="Zhao S."/>
            <person name="Tian F."/>
            <person name="Wang X."/>
            <person name="Wang H."/>
            <person name="Xu L."/>
            <person name="Liu X."/>
            <person name="Vinar T."/>
            <person name="Wang Y."/>
            <person name="Lam T.W."/>
            <person name="Yiu S.M."/>
            <person name="Liu S."/>
            <person name="Zhang H."/>
            <person name="Li D."/>
            <person name="Huang Y."/>
            <person name="Wang X."/>
            <person name="Yang G."/>
            <person name="Jiang Z."/>
            <person name="Wang J."/>
            <person name="Qin N."/>
            <person name="Li L."/>
            <person name="Li J."/>
            <person name="Bolund L."/>
            <person name="Kristiansen K."/>
            <person name="Wong G.K."/>
            <person name="Olson M."/>
            <person name="Zhang X."/>
            <person name="Li S."/>
            <person name="Yang H."/>
            <person name="Wang J."/>
            <person name="Wang J."/>
        </authorList>
    </citation>
    <scope>NUCLEOTIDE SEQUENCE [LARGE SCALE GENOMIC DNA]</scope>
</reference>
<dbReference type="Proteomes" id="UP000008912">
    <property type="component" value="Unassembled WGS sequence"/>
</dbReference>
<protein>
    <submittedName>
        <fullName evidence="1">Uncharacterized protein</fullName>
    </submittedName>
</protein>
<evidence type="ECO:0000313" key="2">
    <source>
        <dbReference type="Proteomes" id="UP000008912"/>
    </source>
</evidence>
<reference evidence="1" key="3">
    <citation type="submission" date="2025-09" db="UniProtKB">
        <authorList>
            <consortium name="Ensembl"/>
        </authorList>
    </citation>
    <scope>IDENTIFICATION</scope>
</reference>
<dbReference type="InParanoid" id="A0A7N5JYV4"/>
<dbReference type="Ensembl" id="ENSAMET00000032014.1">
    <property type="protein sequence ID" value="ENSAMEP00000032477.1"/>
    <property type="gene ID" value="ENSAMEG00000029843.1"/>
</dbReference>
<accession>A0A7N5JYV4</accession>
<organism evidence="1 2">
    <name type="scientific">Ailuropoda melanoleuca</name>
    <name type="common">Giant panda</name>
    <dbReference type="NCBI Taxonomy" id="9646"/>
    <lineage>
        <taxon>Eukaryota</taxon>
        <taxon>Metazoa</taxon>
        <taxon>Chordata</taxon>
        <taxon>Craniata</taxon>
        <taxon>Vertebrata</taxon>
        <taxon>Euteleostomi</taxon>
        <taxon>Mammalia</taxon>
        <taxon>Eutheria</taxon>
        <taxon>Laurasiatheria</taxon>
        <taxon>Carnivora</taxon>
        <taxon>Caniformia</taxon>
        <taxon>Ursidae</taxon>
        <taxon>Ailuropoda</taxon>
    </lineage>
</organism>
<reference evidence="1" key="2">
    <citation type="submission" date="2025-08" db="UniProtKB">
        <authorList>
            <consortium name="Ensembl"/>
        </authorList>
    </citation>
    <scope>IDENTIFICATION</scope>
</reference>
<dbReference type="AlphaFoldDB" id="A0A7N5JYV4"/>
<dbReference type="GeneTree" id="ENSGT00950000185047"/>
<sequence>MAPSMPLLTLRGSEGQYRVNRPPHFMESTLFPRESGKNCPCCPFPGDPLAWSVQGEQTTTFYGKHIVSKGIWEKLQNLYL</sequence>
<name>A0A7N5JYV4_AILME</name>
<keyword evidence="2" id="KW-1185">Reference proteome</keyword>
<evidence type="ECO:0000313" key="1">
    <source>
        <dbReference type="Ensembl" id="ENSAMEP00000032477.1"/>
    </source>
</evidence>